<sequence length="59" mass="6876">MKDNKEIDKGDKVYIESIYGVPYHGVVEGIGSYGDLEVKLDDQKYSNFYNRNRLTKDEK</sequence>
<evidence type="ECO:0000313" key="1">
    <source>
        <dbReference type="EMBL" id="EOS18569.1"/>
    </source>
</evidence>
<dbReference type="HOGENOM" id="CLU_2956398_0_0_10"/>
<dbReference type="AlphaFoldDB" id="S0GJP9"/>
<dbReference type="PATRIC" id="fig|1235789.3.peg.1573"/>
<proteinExistence type="predicted"/>
<protein>
    <submittedName>
        <fullName evidence="1">Uncharacterized protein</fullName>
    </submittedName>
</protein>
<evidence type="ECO:0000313" key="2">
    <source>
        <dbReference type="Proteomes" id="UP000014140"/>
    </source>
</evidence>
<comment type="caution">
    <text evidence="1">The sequence shown here is derived from an EMBL/GenBank/DDBJ whole genome shotgun (WGS) entry which is preliminary data.</text>
</comment>
<accession>S0GJP9</accession>
<dbReference type="Proteomes" id="UP000014140">
    <property type="component" value="Unassembled WGS sequence"/>
</dbReference>
<dbReference type="EMBL" id="ASSQ01000009">
    <property type="protein sequence ID" value="EOS18569.1"/>
    <property type="molecule type" value="Genomic_DNA"/>
</dbReference>
<reference evidence="1 2" key="1">
    <citation type="submission" date="2013-04" db="EMBL/GenBank/DDBJ databases">
        <title>The Genome Sequence of Parabacteroides goldsteinii dnLKV18.</title>
        <authorList>
            <consortium name="The Broad Institute Genomics Platform"/>
            <consortium name="The Broad Institute Genome Sequencing Center for Infectious Disease"/>
            <person name="Earl A."/>
            <person name="Xavier R."/>
            <person name="Kuhn K."/>
            <person name="Stappenbeck T."/>
            <person name="Walker B."/>
            <person name="Young S."/>
            <person name="Zeng Q."/>
            <person name="Gargeya S."/>
            <person name="Fitzgerald M."/>
            <person name="Haas B."/>
            <person name="Abouelleil A."/>
            <person name="Allen A.W."/>
            <person name="Alvarado L."/>
            <person name="Arachchi H.M."/>
            <person name="Berlin A.M."/>
            <person name="Chapman S.B."/>
            <person name="Gainer-Dewar J."/>
            <person name="Goldberg J."/>
            <person name="Griggs A."/>
            <person name="Gujja S."/>
            <person name="Hansen M."/>
            <person name="Howarth C."/>
            <person name="Imamovic A."/>
            <person name="Ireland A."/>
            <person name="Larimer J."/>
            <person name="McCowan C."/>
            <person name="Murphy C."/>
            <person name="Pearson M."/>
            <person name="Poon T.W."/>
            <person name="Priest M."/>
            <person name="Roberts A."/>
            <person name="Saif S."/>
            <person name="Shea T."/>
            <person name="Sisk P."/>
            <person name="Sykes S."/>
            <person name="Wortman J."/>
            <person name="Nusbaum C."/>
            <person name="Birren B."/>
        </authorList>
    </citation>
    <scope>NUCLEOTIDE SEQUENCE [LARGE SCALE GENOMIC DNA]</scope>
    <source>
        <strain evidence="2">dnLKV18</strain>
    </source>
</reference>
<dbReference type="RefSeq" id="WP_010803576.1">
    <property type="nucleotide sequence ID" value="NZ_KE159513.1"/>
</dbReference>
<organism evidence="1 2">
    <name type="scientific">Parabacteroides goldsteinii dnLKV18</name>
    <dbReference type="NCBI Taxonomy" id="1235789"/>
    <lineage>
        <taxon>Bacteria</taxon>
        <taxon>Pseudomonadati</taxon>
        <taxon>Bacteroidota</taxon>
        <taxon>Bacteroidia</taxon>
        <taxon>Bacteroidales</taxon>
        <taxon>Tannerellaceae</taxon>
        <taxon>Parabacteroides</taxon>
    </lineage>
</organism>
<gene>
    <name evidence="1" type="ORF">C803_01566</name>
</gene>
<name>S0GJP9_9BACT</name>
<keyword evidence="2" id="KW-1185">Reference proteome</keyword>